<dbReference type="STRING" id="231916.A0A409Y447"/>
<reference evidence="3 4" key="1">
    <citation type="journal article" date="2018" name="Evol. Lett.">
        <title>Horizontal gene cluster transfer increased hallucinogenic mushroom diversity.</title>
        <authorList>
            <person name="Reynolds H.T."/>
            <person name="Vijayakumar V."/>
            <person name="Gluck-Thaler E."/>
            <person name="Korotkin H.B."/>
            <person name="Matheny P.B."/>
            <person name="Slot J.C."/>
        </authorList>
    </citation>
    <scope>NUCLEOTIDE SEQUENCE [LARGE SCALE GENOMIC DNA]</scope>
    <source>
        <strain evidence="3 4">SRW20</strain>
    </source>
</reference>
<feature type="domain" description="DUF6589" evidence="2">
    <location>
        <begin position="41"/>
        <end position="437"/>
    </location>
</feature>
<proteinExistence type="predicted"/>
<dbReference type="AlphaFoldDB" id="A0A409Y447"/>
<evidence type="ECO:0000256" key="1">
    <source>
        <dbReference type="SAM" id="MobiDB-lite"/>
    </source>
</evidence>
<dbReference type="Pfam" id="PF20231">
    <property type="entry name" value="DUF6589"/>
    <property type="match status" value="1"/>
</dbReference>
<evidence type="ECO:0000259" key="2">
    <source>
        <dbReference type="Pfam" id="PF20231"/>
    </source>
</evidence>
<dbReference type="OrthoDB" id="3207600at2759"/>
<dbReference type="InParanoid" id="A0A409Y447"/>
<dbReference type="Proteomes" id="UP000284706">
    <property type="component" value="Unassembled WGS sequence"/>
</dbReference>
<dbReference type="EMBL" id="NHYE01001188">
    <property type="protein sequence ID" value="PPQ97814.1"/>
    <property type="molecule type" value="Genomic_DNA"/>
</dbReference>
<feature type="region of interest" description="Disordered" evidence="1">
    <location>
        <begin position="551"/>
        <end position="570"/>
    </location>
</feature>
<name>A0A409Y447_9AGAR</name>
<evidence type="ECO:0000313" key="4">
    <source>
        <dbReference type="Proteomes" id="UP000284706"/>
    </source>
</evidence>
<gene>
    <name evidence="3" type="ORF">CVT26_012914</name>
</gene>
<comment type="caution">
    <text evidence="3">The sequence shown here is derived from an EMBL/GenBank/DDBJ whole genome shotgun (WGS) entry which is preliminary data.</text>
</comment>
<evidence type="ECO:0000313" key="3">
    <source>
        <dbReference type="EMBL" id="PPQ97814.1"/>
    </source>
</evidence>
<organism evidence="3 4">
    <name type="scientific">Gymnopilus dilepis</name>
    <dbReference type="NCBI Taxonomy" id="231916"/>
    <lineage>
        <taxon>Eukaryota</taxon>
        <taxon>Fungi</taxon>
        <taxon>Dikarya</taxon>
        <taxon>Basidiomycota</taxon>
        <taxon>Agaricomycotina</taxon>
        <taxon>Agaricomycetes</taxon>
        <taxon>Agaricomycetidae</taxon>
        <taxon>Agaricales</taxon>
        <taxon>Agaricineae</taxon>
        <taxon>Hymenogastraceae</taxon>
        <taxon>Gymnopilus</taxon>
    </lineage>
</organism>
<accession>A0A409Y447</accession>
<protein>
    <recommendedName>
        <fullName evidence="2">DUF6589 domain-containing protein</fullName>
    </recommendedName>
</protein>
<sequence length="570" mass="64717">MTHATNCAIIAIDEEGLDVQQIELLQTKLSRRGQHLDACYNDVEPSQGDDEHLKKAFASLVAEMLVRYTPDSKEWKGFNEILAGTKKMMPEDRPLPAKKTDARPFGVFDINEGSKKGIVDIMKAIRERSTLPESEWSAKTRIVLGDWLTSNNLRGAQRNRADDINSMERVEYVEELSSLWHYGLQAAHCLMRTHFGQATEDPTSLASHKGLLGRTWDETKPNYAAAKSLIRHSLIGRLLHIAMAKKGFQQWSELKSWRPNLDEIKALAEDIVLNHANTSAAERMKDAGDDWEAHNIFFIGDALLFCEFEQAVAHADPGRVLRVMKYWCFAFRGAGQHNYARECAEVLLRWKYKLTDMLRKALERAWFVNRWGLPRRWIPADLYVEQLNYWVKRVFIAQGNSVNVVYIIKKGSACVEAFRDVTERVSRFFGNPDRSRRSKEISFQEDLRTLVEHLSKNNLHGSRKVRPVLATQTAKSKGPTSAIVDVQVEGAGMWQHGKFKDLMRNTTFDPALGYPITEEDKRLDTGTAFDDTDNNPLERDSFEDVHVDEGDEAVGSLSGGGEYSTGEILL</sequence>
<keyword evidence="4" id="KW-1185">Reference proteome</keyword>
<dbReference type="InterPro" id="IPR046496">
    <property type="entry name" value="DUF6589"/>
</dbReference>